<dbReference type="PANTHER" id="PTHR43685:SF2">
    <property type="entry name" value="GLYCOSYLTRANSFERASE 2-LIKE DOMAIN-CONTAINING PROTEIN"/>
    <property type="match status" value="1"/>
</dbReference>
<dbReference type="EMBL" id="CAADEY010000190">
    <property type="protein sequence ID" value="VFJ68664.1"/>
    <property type="molecule type" value="Genomic_DNA"/>
</dbReference>
<organism evidence="2">
    <name type="scientific">Candidatus Kentrum sp. DK</name>
    <dbReference type="NCBI Taxonomy" id="2126562"/>
    <lineage>
        <taxon>Bacteria</taxon>
        <taxon>Pseudomonadati</taxon>
        <taxon>Pseudomonadota</taxon>
        <taxon>Gammaproteobacteria</taxon>
        <taxon>Candidatus Kentrum</taxon>
    </lineage>
</organism>
<feature type="domain" description="Glycosyltransferase 2-like" evidence="1">
    <location>
        <begin position="8"/>
        <end position="136"/>
    </location>
</feature>
<dbReference type="AlphaFoldDB" id="A0A450TLQ8"/>
<evidence type="ECO:0000313" key="2">
    <source>
        <dbReference type="EMBL" id="VFJ68664.1"/>
    </source>
</evidence>
<dbReference type="InterPro" id="IPR001173">
    <property type="entry name" value="Glyco_trans_2-like"/>
</dbReference>
<dbReference type="PANTHER" id="PTHR43685">
    <property type="entry name" value="GLYCOSYLTRANSFERASE"/>
    <property type="match status" value="1"/>
</dbReference>
<name>A0A450TLQ8_9GAMM</name>
<dbReference type="InterPro" id="IPR029044">
    <property type="entry name" value="Nucleotide-diphossugar_trans"/>
</dbReference>
<sequence>MTDNPTLSVVTVCRNARQEIESTIQSVLSHAEGIDEYIIVDGNSTDGTLDVILDYAGKYPLLRWISEPDTNLYDAMNKGILMARGDWIHLLNAGDVYEEFLPVRELVEETPETVDVIAAGIKRFHADGSYDIWKPWYDEKTNKYEFPHPALIVRRRCYMTVGLYSAKFKIISDGIWIMQNIPRVRYLLSDSILVTMAHGGLSTAASLRLFYEEFLLGVFFRKWPLRYRLDAAKRSFRGLASLLSRSLRSK</sequence>
<dbReference type="Pfam" id="PF00535">
    <property type="entry name" value="Glycos_transf_2"/>
    <property type="match status" value="1"/>
</dbReference>
<evidence type="ECO:0000259" key="1">
    <source>
        <dbReference type="Pfam" id="PF00535"/>
    </source>
</evidence>
<dbReference type="SUPFAM" id="SSF53448">
    <property type="entry name" value="Nucleotide-diphospho-sugar transferases"/>
    <property type="match status" value="1"/>
</dbReference>
<proteinExistence type="predicted"/>
<dbReference type="Gene3D" id="3.90.550.10">
    <property type="entry name" value="Spore Coat Polysaccharide Biosynthesis Protein SpsA, Chain A"/>
    <property type="match status" value="1"/>
</dbReference>
<keyword evidence="2" id="KW-0808">Transferase</keyword>
<protein>
    <submittedName>
        <fullName evidence="2">Glycosyltransferase involved in cell wall bisynthesis</fullName>
    </submittedName>
</protein>
<dbReference type="InterPro" id="IPR050834">
    <property type="entry name" value="Glycosyltransf_2"/>
</dbReference>
<reference evidence="2" key="1">
    <citation type="submission" date="2019-02" db="EMBL/GenBank/DDBJ databases">
        <authorList>
            <person name="Gruber-Vodicka R. H."/>
            <person name="Seah K. B. B."/>
        </authorList>
    </citation>
    <scope>NUCLEOTIDE SEQUENCE</scope>
    <source>
        <strain evidence="2">BECK_DK161</strain>
    </source>
</reference>
<dbReference type="GO" id="GO:0016740">
    <property type="term" value="F:transferase activity"/>
    <property type="evidence" value="ECO:0007669"/>
    <property type="project" value="UniProtKB-KW"/>
</dbReference>
<accession>A0A450TLQ8</accession>
<gene>
    <name evidence="2" type="ORF">BECKDK2373C_GA0170839_11902</name>
</gene>